<evidence type="ECO:0000256" key="4">
    <source>
        <dbReference type="ARBA" id="ARBA00023136"/>
    </source>
</evidence>
<comment type="caution">
    <text evidence="6">The sequence shown here is derived from an EMBL/GenBank/DDBJ whole genome shotgun (WGS) entry which is preliminary data.</text>
</comment>
<keyword evidence="4 5" id="KW-0472">Membrane</keyword>
<evidence type="ECO:0000313" key="6">
    <source>
        <dbReference type="EMBL" id="EJK63985.1"/>
    </source>
</evidence>
<sequence length="255" mass="27890">MVTNDYYDARNGVDVPSPNEDEGGGQYEHYHPLANGDLPYSLAKTFDSWLYAALLFSSAAVPGVIPRTMVIGAAIITYLYTTVLKPRTWIKNLSCAALVAMSPVTSGLAAWHVLTDGHFVTKLGIETASRLPFHLIFKSRLSWLVVSLFFGIMSREILMDITDCEGDRNADICTLPVKYGNKYASSVALGCSVMSALAACGASRSILNFVDLAELFMNAPVRRGLLSFIGSWGLLYRTARVYRTRGEDVTLAEQA</sequence>
<dbReference type="GO" id="GO:0016765">
    <property type="term" value="F:transferase activity, transferring alkyl or aryl (other than methyl) groups"/>
    <property type="evidence" value="ECO:0007669"/>
    <property type="project" value="InterPro"/>
</dbReference>
<comment type="subcellular location">
    <subcellularLocation>
        <location evidence="1">Membrane</location>
        <topology evidence="1">Multi-pass membrane protein</topology>
    </subcellularLocation>
</comment>
<dbReference type="InterPro" id="IPR000537">
    <property type="entry name" value="UbiA_prenyltransferase"/>
</dbReference>
<dbReference type="Gene3D" id="1.10.357.140">
    <property type="entry name" value="UbiA prenyltransferase"/>
    <property type="match status" value="1"/>
</dbReference>
<dbReference type="Proteomes" id="UP000266841">
    <property type="component" value="Unassembled WGS sequence"/>
</dbReference>
<name>K0SF28_THAOC</name>
<feature type="transmembrane region" description="Helical" evidence="5">
    <location>
        <begin position="133"/>
        <end position="152"/>
    </location>
</feature>
<dbReference type="AlphaFoldDB" id="K0SF28"/>
<feature type="transmembrane region" description="Helical" evidence="5">
    <location>
        <begin position="93"/>
        <end position="113"/>
    </location>
</feature>
<accession>K0SF28</accession>
<keyword evidence="2 5" id="KW-0812">Transmembrane</keyword>
<dbReference type="OrthoDB" id="47710at2759"/>
<dbReference type="GO" id="GO:0016020">
    <property type="term" value="C:membrane"/>
    <property type="evidence" value="ECO:0007669"/>
    <property type="project" value="UniProtKB-SubCell"/>
</dbReference>
<evidence type="ECO:0000256" key="5">
    <source>
        <dbReference type="SAM" id="Phobius"/>
    </source>
</evidence>
<evidence type="ECO:0000256" key="3">
    <source>
        <dbReference type="ARBA" id="ARBA00022989"/>
    </source>
</evidence>
<organism evidence="6 7">
    <name type="scientific">Thalassiosira oceanica</name>
    <name type="common">Marine diatom</name>
    <dbReference type="NCBI Taxonomy" id="159749"/>
    <lineage>
        <taxon>Eukaryota</taxon>
        <taxon>Sar</taxon>
        <taxon>Stramenopiles</taxon>
        <taxon>Ochrophyta</taxon>
        <taxon>Bacillariophyta</taxon>
        <taxon>Coscinodiscophyceae</taxon>
        <taxon>Thalassiosirophycidae</taxon>
        <taxon>Thalassiosirales</taxon>
        <taxon>Thalassiosiraceae</taxon>
        <taxon>Thalassiosira</taxon>
    </lineage>
</organism>
<dbReference type="InterPro" id="IPR044878">
    <property type="entry name" value="UbiA_sf"/>
</dbReference>
<evidence type="ECO:0000256" key="1">
    <source>
        <dbReference type="ARBA" id="ARBA00004141"/>
    </source>
</evidence>
<dbReference type="Pfam" id="PF01040">
    <property type="entry name" value="UbiA"/>
    <property type="match status" value="1"/>
</dbReference>
<protein>
    <submittedName>
        <fullName evidence="6">Uncharacterized protein</fullName>
    </submittedName>
</protein>
<keyword evidence="3 5" id="KW-1133">Transmembrane helix</keyword>
<dbReference type="eggNOG" id="ENOG502S75T">
    <property type="taxonomic scope" value="Eukaryota"/>
</dbReference>
<reference evidence="6 7" key="1">
    <citation type="journal article" date="2012" name="Genome Biol.">
        <title>Genome and low-iron response of an oceanic diatom adapted to chronic iron limitation.</title>
        <authorList>
            <person name="Lommer M."/>
            <person name="Specht M."/>
            <person name="Roy A.S."/>
            <person name="Kraemer L."/>
            <person name="Andreson R."/>
            <person name="Gutowska M.A."/>
            <person name="Wolf J."/>
            <person name="Bergner S.V."/>
            <person name="Schilhabel M.B."/>
            <person name="Klostermeier U.C."/>
            <person name="Beiko R.G."/>
            <person name="Rosenstiel P."/>
            <person name="Hippler M."/>
            <person name="Laroche J."/>
        </authorList>
    </citation>
    <scope>NUCLEOTIDE SEQUENCE [LARGE SCALE GENOMIC DNA]</scope>
    <source>
        <strain evidence="6 7">CCMP1005</strain>
    </source>
</reference>
<feature type="non-terminal residue" evidence="6">
    <location>
        <position position="255"/>
    </location>
</feature>
<evidence type="ECO:0000256" key="2">
    <source>
        <dbReference type="ARBA" id="ARBA00022692"/>
    </source>
</evidence>
<gene>
    <name evidence="6" type="ORF">THAOC_15328</name>
</gene>
<feature type="transmembrane region" description="Helical" evidence="5">
    <location>
        <begin position="49"/>
        <end position="81"/>
    </location>
</feature>
<keyword evidence="7" id="KW-1185">Reference proteome</keyword>
<dbReference type="EMBL" id="AGNL01017790">
    <property type="protein sequence ID" value="EJK63985.1"/>
    <property type="molecule type" value="Genomic_DNA"/>
</dbReference>
<evidence type="ECO:0000313" key="7">
    <source>
        <dbReference type="Proteomes" id="UP000266841"/>
    </source>
</evidence>
<proteinExistence type="predicted"/>